<dbReference type="InterPro" id="IPR036271">
    <property type="entry name" value="Tet_transcr_reg_TetR-rel_C_sf"/>
</dbReference>
<evidence type="ECO:0000256" key="2">
    <source>
        <dbReference type="PROSITE-ProRule" id="PRU00335"/>
    </source>
</evidence>
<dbReference type="Gene3D" id="1.10.357.10">
    <property type="entry name" value="Tetracycline Repressor, domain 2"/>
    <property type="match status" value="1"/>
</dbReference>
<evidence type="ECO:0000256" key="1">
    <source>
        <dbReference type="ARBA" id="ARBA00023125"/>
    </source>
</evidence>
<keyword evidence="1 2" id="KW-0238">DNA-binding</keyword>
<dbReference type="Pfam" id="PF00440">
    <property type="entry name" value="TetR_N"/>
    <property type="match status" value="1"/>
</dbReference>
<reference evidence="4" key="1">
    <citation type="submission" date="2021-01" db="EMBL/GenBank/DDBJ databases">
        <title>Genomic Encyclopedia of Type Strains, Phase IV (KMG-IV): sequencing the most valuable type-strain genomes for metagenomic binning, comparative biology and taxonomic classification.</title>
        <authorList>
            <person name="Goeker M."/>
        </authorList>
    </citation>
    <scope>NUCLEOTIDE SEQUENCE</scope>
    <source>
        <strain evidence="4">DSM 21943</strain>
    </source>
</reference>
<sequence>MSKKRGQKYDQIIDAAVIVIAKHGFHQAQVSKIAKEAGVADGTIYLYFKNKEDILISLFQEKMGAFVEKSNEKIKQQLTIEEKLRILTESHFTQLEKDFNLAVVTQLELRQSKTELRLRINQVLKGYLSLIDELVTEGKMSGAFYSQLDSLLARQMIFGTLDEVVSNWVMSEGKFSLKGQTNKVQEMLLYGLSSKTRGAE</sequence>
<dbReference type="Proteomes" id="UP001179280">
    <property type="component" value="Unassembled WGS sequence"/>
</dbReference>
<gene>
    <name evidence="4" type="ORF">JOC54_001776</name>
</gene>
<evidence type="ECO:0000313" key="4">
    <source>
        <dbReference type="EMBL" id="MBM7838520.1"/>
    </source>
</evidence>
<dbReference type="SUPFAM" id="SSF48498">
    <property type="entry name" value="Tetracyclin repressor-like, C-terminal domain"/>
    <property type="match status" value="1"/>
</dbReference>
<protein>
    <submittedName>
        <fullName evidence="4">TetR/AcrR family fatty acid metabolism transcriptional regulator</fullName>
    </submittedName>
</protein>
<accession>A0ABS2STF0</accession>
<dbReference type="InterPro" id="IPR001647">
    <property type="entry name" value="HTH_TetR"/>
</dbReference>
<feature type="DNA-binding region" description="H-T-H motif" evidence="2">
    <location>
        <begin position="29"/>
        <end position="48"/>
    </location>
</feature>
<dbReference type="RefSeq" id="WP_204465709.1">
    <property type="nucleotide sequence ID" value="NZ_JAFBCV010000004.1"/>
</dbReference>
<dbReference type="InterPro" id="IPR009057">
    <property type="entry name" value="Homeodomain-like_sf"/>
</dbReference>
<evidence type="ECO:0000313" key="5">
    <source>
        <dbReference type="Proteomes" id="UP001179280"/>
    </source>
</evidence>
<keyword evidence="5" id="KW-1185">Reference proteome</keyword>
<evidence type="ECO:0000259" key="3">
    <source>
        <dbReference type="PROSITE" id="PS50977"/>
    </source>
</evidence>
<feature type="domain" description="HTH tetR-type" evidence="3">
    <location>
        <begin position="6"/>
        <end position="66"/>
    </location>
</feature>
<organism evidence="4 5">
    <name type="scientific">Shouchella xiaoxiensis</name>
    <dbReference type="NCBI Taxonomy" id="766895"/>
    <lineage>
        <taxon>Bacteria</taxon>
        <taxon>Bacillati</taxon>
        <taxon>Bacillota</taxon>
        <taxon>Bacilli</taxon>
        <taxon>Bacillales</taxon>
        <taxon>Bacillaceae</taxon>
        <taxon>Shouchella</taxon>
    </lineage>
</organism>
<dbReference type="PROSITE" id="PS50977">
    <property type="entry name" value="HTH_TETR_2"/>
    <property type="match status" value="1"/>
</dbReference>
<dbReference type="InterPro" id="IPR050109">
    <property type="entry name" value="HTH-type_TetR-like_transc_reg"/>
</dbReference>
<dbReference type="PRINTS" id="PR00455">
    <property type="entry name" value="HTHTETR"/>
</dbReference>
<dbReference type="Gene3D" id="1.10.10.60">
    <property type="entry name" value="Homeodomain-like"/>
    <property type="match status" value="1"/>
</dbReference>
<name>A0ABS2STF0_9BACI</name>
<dbReference type="EMBL" id="JAFBCV010000004">
    <property type="protein sequence ID" value="MBM7838520.1"/>
    <property type="molecule type" value="Genomic_DNA"/>
</dbReference>
<dbReference type="PANTHER" id="PTHR30055:SF195">
    <property type="entry name" value="FATTY ACID METABOLISM REGULATOR PROTEIN"/>
    <property type="match status" value="1"/>
</dbReference>
<dbReference type="SUPFAM" id="SSF46689">
    <property type="entry name" value="Homeodomain-like"/>
    <property type="match status" value="1"/>
</dbReference>
<dbReference type="PANTHER" id="PTHR30055">
    <property type="entry name" value="HTH-TYPE TRANSCRIPTIONAL REGULATOR RUTR"/>
    <property type="match status" value="1"/>
</dbReference>
<comment type="caution">
    <text evidence="4">The sequence shown here is derived from an EMBL/GenBank/DDBJ whole genome shotgun (WGS) entry which is preliminary data.</text>
</comment>
<proteinExistence type="predicted"/>
<dbReference type="Pfam" id="PF08359">
    <property type="entry name" value="TetR_C_4"/>
    <property type="match status" value="1"/>
</dbReference>
<dbReference type="InterPro" id="IPR013570">
    <property type="entry name" value="Tscrpt_reg_YsiA_C"/>
</dbReference>